<dbReference type="SUPFAM" id="SSF54980">
    <property type="entry name" value="EF-G C-terminal domain-like"/>
    <property type="match status" value="2"/>
</dbReference>
<dbReference type="OrthoDB" id="198619at2759"/>
<protein>
    <recommendedName>
        <fullName evidence="6">Tr-type G domain-containing protein</fullName>
    </recommendedName>
</protein>
<keyword evidence="3" id="KW-0648">Protein biosynthesis</keyword>
<gene>
    <name evidence="7" type="ORF">TrCOL_g1606</name>
</gene>
<feature type="region of interest" description="Disordered" evidence="5">
    <location>
        <begin position="323"/>
        <end position="352"/>
    </location>
</feature>
<keyword evidence="4" id="KW-0342">GTP-binding</keyword>
<proteinExistence type="predicted"/>
<dbReference type="Proteomes" id="UP001165065">
    <property type="component" value="Unassembled WGS sequence"/>
</dbReference>
<dbReference type="GO" id="GO:0005739">
    <property type="term" value="C:mitochondrion"/>
    <property type="evidence" value="ECO:0007669"/>
    <property type="project" value="TreeGrafter"/>
</dbReference>
<dbReference type="InterPro" id="IPR000640">
    <property type="entry name" value="EFG_V-like"/>
</dbReference>
<dbReference type="PANTHER" id="PTHR43261:SF1">
    <property type="entry name" value="RIBOSOME-RELEASING FACTOR 2, MITOCHONDRIAL"/>
    <property type="match status" value="1"/>
</dbReference>
<dbReference type="InterPro" id="IPR041095">
    <property type="entry name" value="EFG_II"/>
</dbReference>
<dbReference type="PANTHER" id="PTHR43261">
    <property type="entry name" value="TRANSLATION ELONGATION FACTOR G-RELATED"/>
    <property type="match status" value="1"/>
</dbReference>
<evidence type="ECO:0000313" key="7">
    <source>
        <dbReference type="EMBL" id="GMI45428.1"/>
    </source>
</evidence>
<evidence type="ECO:0000256" key="2">
    <source>
        <dbReference type="ARBA" id="ARBA00022741"/>
    </source>
</evidence>
<dbReference type="Gene3D" id="3.40.50.300">
    <property type="entry name" value="P-loop containing nucleotide triphosphate hydrolases"/>
    <property type="match status" value="1"/>
</dbReference>
<evidence type="ECO:0000256" key="3">
    <source>
        <dbReference type="ARBA" id="ARBA00022917"/>
    </source>
</evidence>
<dbReference type="Gene3D" id="2.40.30.10">
    <property type="entry name" value="Translation factors"/>
    <property type="match status" value="1"/>
</dbReference>
<dbReference type="AlphaFoldDB" id="A0A9W7GJJ9"/>
<dbReference type="InterPro" id="IPR035647">
    <property type="entry name" value="EFG_III/V"/>
</dbReference>
<dbReference type="CDD" id="cd03713">
    <property type="entry name" value="EFG_mtEFG_C"/>
    <property type="match status" value="1"/>
</dbReference>
<name>A0A9W7GJJ9_9STRA</name>
<organism evidence="7 8">
    <name type="scientific">Triparma columacea</name>
    <dbReference type="NCBI Taxonomy" id="722753"/>
    <lineage>
        <taxon>Eukaryota</taxon>
        <taxon>Sar</taxon>
        <taxon>Stramenopiles</taxon>
        <taxon>Ochrophyta</taxon>
        <taxon>Bolidophyceae</taxon>
        <taxon>Parmales</taxon>
        <taxon>Triparmaceae</taxon>
        <taxon>Triparma</taxon>
    </lineage>
</organism>
<reference evidence="8" key="1">
    <citation type="journal article" date="2023" name="Commun. Biol.">
        <title>Genome analysis of Parmales, the sister group of diatoms, reveals the evolutionary specialization of diatoms from phago-mixotrophs to photoautotrophs.</title>
        <authorList>
            <person name="Ban H."/>
            <person name="Sato S."/>
            <person name="Yoshikawa S."/>
            <person name="Yamada K."/>
            <person name="Nakamura Y."/>
            <person name="Ichinomiya M."/>
            <person name="Sato N."/>
            <person name="Blanc-Mathieu R."/>
            <person name="Endo H."/>
            <person name="Kuwata A."/>
            <person name="Ogata H."/>
        </authorList>
    </citation>
    <scope>NUCLEOTIDE SEQUENCE [LARGE SCALE GENOMIC DNA]</scope>
</reference>
<dbReference type="Pfam" id="PF14492">
    <property type="entry name" value="EFG_III"/>
    <property type="match status" value="1"/>
</dbReference>
<dbReference type="InterPro" id="IPR009000">
    <property type="entry name" value="Transl_B-barrel_sf"/>
</dbReference>
<evidence type="ECO:0000256" key="4">
    <source>
        <dbReference type="ARBA" id="ARBA00023134"/>
    </source>
</evidence>
<dbReference type="EMBL" id="BRYA01000246">
    <property type="protein sequence ID" value="GMI45428.1"/>
    <property type="molecule type" value="Genomic_DNA"/>
</dbReference>
<dbReference type="SMART" id="SM00838">
    <property type="entry name" value="EFG_C"/>
    <property type="match status" value="1"/>
</dbReference>
<dbReference type="Gene3D" id="3.30.70.240">
    <property type="match status" value="1"/>
</dbReference>
<feature type="domain" description="Tr-type G" evidence="6">
    <location>
        <begin position="1"/>
        <end position="316"/>
    </location>
</feature>
<keyword evidence="2" id="KW-0547">Nucleotide-binding</keyword>
<dbReference type="Pfam" id="PF00009">
    <property type="entry name" value="GTP_EFTU"/>
    <property type="match status" value="1"/>
</dbReference>
<dbReference type="PROSITE" id="PS00301">
    <property type="entry name" value="G_TR_1"/>
    <property type="match status" value="1"/>
</dbReference>
<comment type="subcellular location">
    <subcellularLocation>
        <location evidence="1">Plastid</location>
        <location evidence="1">Chloroplast</location>
    </subcellularLocation>
</comment>
<evidence type="ECO:0000256" key="1">
    <source>
        <dbReference type="ARBA" id="ARBA00004229"/>
    </source>
</evidence>
<dbReference type="SUPFAM" id="SSF52540">
    <property type="entry name" value="P-loop containing nucleoside triphosphate hydrolases"/>
    <property type="match status" value="1"/>
</dbReference>
<dbReference type="PROSITE" id="PS51722">
    <property type="entry name" value="G_TR_2"/>
    <property type="match status" value="1"/>
</dbReference>
<dbReference type="GO" id="GO:0005525">
    <property type="term" value="F:GTP binding"/>
    <property type="evidence" value="ECO:0007669"/>
    <property type="project" value="UniProtKB-KW"/>
</dbReference>
<accession>A0A9W7GJJ9</accession>
<dbReference type="InterPro" id="IPR031157">
    <property type="entry name" value="G_TR_CS"/>
</dbReference>
<evidence type="ECO:0000259" key="6">
    <source>
        <dbReference type="PROSITE" id="PS51722"/>
    </source>
</evidence>
<dbReference type="Pfam" id="PF00679">
    <property type="entry name" value="EFG_C"/>
    <property type="match status" value="1"/>
</dbReference>
<dbReference type="GO" id="GO:0032790">
    <property type="term" value="P:ribosome disassembly"/>
    <property type="evidence" value="ECO:0007669"/>
    <property type="project" value="TreeGrafter"/>
</dbReference>
<evidence type="ECO:0000313" key="8">
    <source>
        <dbReference type="Proteomes" id="UP001165065"/>
    </source>
</evidence>
<feature type="compositionally biased region" description="Basic residues" evidence="5">
    <location>
        <begin position="332"/>
        <end position="342"/>
    </location>
</feature>
<dbReference type="SUPFAM" id="SSF50447">
    <property type="entry name" value="Translation proteins"/>
    <property type="match status" value="1"/>
</dbReference>
<dbReference type="InterPro" id="IPR000795">
    <property type="entry name" value="T_Tr_GTP-bd_dom"/>
</dbReference>
<dbReference type="GO" id="GO:0032543">
    <property type="term" value="P:mitochondrial translation"/>
    <property type="evidence" value="ECO:0007669"/>
    <property type="project" value="TreeGrafter"/>
</dbReference>
<dbReference type="InterPro" id="IPR027417">
    <property type="entry name" value="P-loop_NTPase"/>
</dbReference>
<dbReference type="InterPro" id="IPR035649">
    <property type="entry name" value="EFG_V"/>
</dbReference>
<sequence length="816" mass="86284">MLEYSGASTAVGQVDEGDTVTDYLVMEKERGITIQSACISLYWGGTQGGVDDNGGRVDSKMVNIIDTPGHVDFSVEVARSIAVLDGAVLVVDGVEGVQAQTETVWNAMQGRGVGGMGGEEGEGETPLPAVGAINKMDRVGADFHKAVDSMNEKLRRRGGGTARAVGIQMPVVSDGEGGMRGVVRGDVDEGLDGDFLGVVDLVREDMRIIKWTDRGKVERPLLEVVDLDDTTDPDGEIRRKASVCRSNLIEAVADVSDAVGEYYLMEEPVPSSVLVAGIREATISNSLVPCVMAAALKRKGIEPILDCITEFLPSPLDRGARKVIGLEDGGGRRKGKKKKGKKKGEGNEEYPVGHPMNDELVALAFKVVHVKGRGGGDGRIVFARVFSGTLEARKSLRRVNPSILLGSGGGVGKKSKSKVERPSGLLELMGGKMDMIEGDVQSGEVCAIVGLKDVETGDTLVLQGGGLENVCLEGVSAPKPVLTVRLDPQSSEDERKMEDALRVLLVEDPSLSVGGEEERGGMGGHGTLLSGLGELHLEVTKDRLNREFGVDVKVGEPIVAYKEVVVGDEVLGGGMVDFEREIGGKVMKARIGMSVERIEGGMEEGLTGIVDNKVVFGNDAKRYLQMGGWQEEGEGGEDEDEDEGVGEIEEGVEEDWDEAGGWNACTVAVVDGIKGALQRGPAGGAAMTNVKVTVENIETENGYSEQEAGTLRAAAAYVVGKMIREANEDGRVETIEPVMAVSVSVNGDSIGAVVSDFSARGGQIEEVASLGEGDKQGLVGRVPLKKILGYSTKLRSLTAGSGVFTAEYFAHQRVQE</sequence>
<dbReference type="GO" id="GO:0009507">
    <property type="term" value="C:chloroplast"/>
    <property type="evidence" value="ECO:0007669"/>
    <property type="project" value="UniProtKB-SubCell"/>
</dbReference>
<keyword evidence="8" id="KW-1185">Reference proteome</keyword>
<evidence type="ECO:0000256" key="5">
    <source>
        <dbReference type="SAM" id="MobiDB-lite"/>
    </source>
</evidence>
<dbReference type="GO" id="GO:0003924">
    <property type="term" value="F:GTPase activity"/>
    <property type="evidence" value="ECO:0007669"/>
    <property type="project" value="InterPro"/>
</dbReference>
<dbReference type="Gene3D" id="3.30.70.870">
    <property type="entry name" value="Elongation Factor G (Translational Gtpase), domain 3"/>
    <property type="match status" value="1"/>
</dbReference>
<comment type="caution">
    <text evidence="7">The sequence shown here is derived from an EMBL/GenBank/DDBJ whole genome shotgun (WGS) entry which is preliminary data.</text>
</comment>